<evidence type="ECO:0008006" key="3">
    <source>
        <dbReference type="Google" id="ProtNLM"/>
    </source>
</evidence>
<organism evidence="1 2">
    <name type="scientific">Coprinopsis cinerea (strain Okayama-7 / 130 / ATCC MYA-4618 / FGSC 9003)</name>
    <name type="common">Inky cap fungus</name>
    <name type="synonym">Hormographiella aspergillata</name>
    <dbReference type="NCBI Taxonomy" id="240176"/>
    <lineage>
        <taxon>Eukaryota</taxon>
        <taxon>Fungi</taxon>
        <taxon>Dikarya</taxon>
        <taxon>Basidiomycota</taxon>
        <taxon>Agaricomycotina</taxon>
        <taxon>Agaricomycetes</taxon>
        <taxon>Agaricomycetidae</taxon>
        <taxon>Agaricales</taxon>
        <taxon>Agaricineae</taxon>
        <taxon>Psathyrellaceae</taxon>
        <taxon>Coprinopsis</taxon>
    </lineage>
</organism>
<reference evidence="1 2" key="1">
    <citation type="journal article" date="2010" name="Proc. Natl. Acad. Sci. U.S.A.">
        <title>Insights into evolution of multicellular fungi from the assembled chromosomes of the mushroom Coprinopsis cinerea (Coprinus cinereus).</title>
        <authorList>
            <person name="Stajich J.E."/>
            <person name="Wilke S.K."/>
            <person name="Ahren D."/>
            <person name="Au C.H."/>
            <person name="Birren B.W."/>
            <person name="Borodovsky M."/>
            <person name="Burns C."/>
            <person name="Canback B."/>
            <person name="Casselton L.A."/>
            <person name="Cheng C.K."/>
            <person name="Deng J."/>
            <person name="Dietrich F.S."/>
            <person name="Fargo D.C."/>
            <person name="Farman M.L."/>
            <person name="Gathman A.C."/>
            <person name="Goldberg J."/>
            <person name="Guigo R."/>
            <person name="Hoegger P.J."/>
            <person name="Hooker J.B."/>
            <person name="Huggins A."/>
            <person name="James T.Y."/>
            <person name="Kamada T."/>
            <person name="Kilaru S."/>
            <person name="Kodira C."/>
            <person name="Kues U."/>
            <person name="Kupfer D."/>
            <person name="Kwan H.S."/>
            <person name="Lomsadze A."/>
            <person name="Li W."/>
            <person name="Lilly W.W."/>
            <person name="Ma L.J."/>
            <person name="Mackey A.J."/>
            <person name="Manning G."/>
            <person name="Martin F."/>
            <person name="Muraguchi H."/>
            <person name="Natvig D.O."/>
            <person name="Palmerini H."/>
            <person name="Ramesh M.A."/>
            <person name="Rehmeyer C.J."/>
            <person name="Roe B.A."/>
            <person name="Shenoy N."/>
            <person name="Stanke M."/>
            <person name="Ter-Hovhannisyan V."/>
            <person name="Tunlid A."/>
            <person name="Velagapudi R."/>
            <person name="Vision T.J."/>
            <person name="Zeng Q."/>
            <person name="Zolan M.E."/>
            <person name="Pukkila P.J."/>
        </authorList>
    </citation>
    <scope>NUCLEOTIDE SEQUENCE [LARGE SCALE GENOMIC DNA]</scope>
    <source>
        <strain evidence="2">Okayama-7 / 130 / ATCC MYA-4618 / FGSC 9003</strain>
    </source>
</reference>
<gene>
    <name evidence="1" type="ORF">CC1G_00551</name>
</gene>
<comment type="caution">
    <text evidence="1">The sequence shown here is derived from an EMBL/GenBank/DDBJ whole genome shotgun (WGS) entry which is preliminary data.</text>
</comment>
<dbReference type="VEuPathDB" id="FungiDB:CC1G_00551"/>
<dbReference type="KEGG" id="cci:CC1G_00551"/>
<dbReference type="AlphaFoldDB" id="A8N3C7"/>
<dbReference type="Proteomes" id="UP000001861">
    <property type="component" value="Unassembled WGS sequence"/>
</dbReference>
<dbReference type="SUPFAM" id="SSF52047">
    <property type="entry name" value="RNI-like"/>
    <property type="match status" value="1"/>
</dbReference>
<dbReference type="Gene3D" id="3.80.10.10">
    <property type="entry name" value="Ribonuclease Inhibitor"/>
    <property type="match status" value="1"/>
</dbReference>
<evidence type="ECO:0000313" key="1">
    <source>
        <dbReference type="EMBL" id="EAU92332.1"/>
    </source>
</evidence>
<dbReference type="STRING" id="240176.A8N3C7"/>
<proteinExistence type="predicted"/>
<dbReference type="OrthoDB" id="3256525at2759"/>
<dbReference type="EMBL" id="AACS02000001">
    <property type="protein sequence ID" value="EAU92332.1"/>
    <property type="molecule type" value="Genomic_DNA"/>
</dbReference>
<dbReference type="eggNOG" id="ENOG502SNK0">
    <property type="taxonomic scope" value="Eukaryota"/>
</dbReference>
<dbReference type="GeneID" id="6005801"/>
<dbReference type="OMA" id="RTGGINS"/>
<dbReference type="InterPro" id="IPR032675">
    <property type="entry name" value="LRR_dom_sf"/>
</dbReference>
<dbReference type="InParanoid" id="A8N3C7"/>
<name>A8N3C7_COPC7</name>
<evidence type="ECO:0000313" key="2">
    <source>
        <dbReference type="Proteomes" id="UP000001861"/>
    </source>
</evidence>
<dbReference type="RefSeq" id="XP_001829372.1">
    <property type="nucleotide sequence ID" value="XM_001829320.2"/>
</dbReference>
<keyword evidence="2" id="KW-1185">Reference proteome</keyword>
<sequence length="398" mass="45947">MSNIPRLPPEIWLDIIDWATEDETPNVDYVHFERIPRDARSSELVGTRKALSQVSRGLRNLIMPQLYKEVWVNHGADELRTVLQKPRDPTSERPQCYGDTVRRLVLPYSSTAGKSPLPYLDILRTCLRLEVLVRPQLSLPEIYRLSFDFETNIVQLPSLRRLEWCHHSEADRAGGINSLSAVLRNSPSLRYLFIDRVVELSPTGMDPTPLELKRLKTLRLGVVNGLLLHQITQRWSLPSLTRLVLDRPMPEPQFVLLCQSLGTQLELLEFGGHLRFYTVDYISLALMSCPTLKELNFHIFFTIPPSQEDPNINTPSRPHTSLKTIGMHSAVNGMLSNGQELWDRLREHFTFLAGERLESLERVVLYGEWKFILDHPMFQPIKQKLQDRGLELELYEGR</sequence>
<accession>A8N3C7</accession>
<protein>
    <recommendedName>
        <fullName evidence="3">F-box domain-containing protein</fullName>
    </recommendedName>
</protein>